<dbReference type="InParanoid" id="D8LEE0"/>
<feature type="region of interest" description="Disordered" evidence="1">
    <location>
        <begin position="302"/>
        <end position="518"/>
    </location>
</feature>
<dbReference type="AlphaFoldDB" id="D8LEE0"/>
<sequence>MGKFRGHQDKSRRGREKKLLKKKAGAAAGGIRAVAAQAESAVPGGDSLTSSSPGRLQQRGVVGAKRKLKHVTYAKEHSVLIVGDGDFSFTRGVIRHRGTGAGVVATSLDSEKAVLKKYPRAETWLPKLEADGAQVAHSVDATRLEETLLGAGEGRGDDGGGGGVAGEKTRVLFDRVVFNFPHTGAQRTHLNRNLIRDFFASTKGLVKCAAAGGEVHVTLKDKPPYSGWNVKAMARESELIMVRCLAFDPSVFPGYRHSTTDPQAKKFDAGGARTNVFCRARSELDDNVDESGAFPVIVRRGGAASSANSVETANNTGDSNDSDDNVYGDDHSSEDDNASDNSDLFGGGGCGSGDPDGGLGSWDDEERKGEKTTASAGAGDVAHGSGGVDQATADANGRKNRGKKKKTGEKGGVGGVPSGSEAEEVNEGKGSVSNGASKRGMLQPPVQKKKAAKRRAQRKRKAAAAKEAAAATAAAAEGAPTGEGFPQGDGVMPANKAKSPKRKRGKYVVNSAKKRPRD</sequence>
<feature type="compositionally biased region" description="Basic residues" evidence="1">
    <location>
        <begin position="447"/>
        <end position="463"/>
    </location>
</feature>
<gene>
    <name evidence="3" type="ORF">Esi_0013_0186</name>
</gene>
<proteinExistence type="predicted"/>
<organism evidence="3 4">
    <name type="scientific">Ectocarpus siliculosus</name>
    <name type="common">Brown alga</name>
    <name type="synonym">Conferva siliculosa</name>
    <dbReference type="NCBI Taxonomy" id="2880"/>
    <lineage>
        <taxon>Eukaryota</taxon>
        <taxon>Sar</taxon>
        <taxon>Stramenopiles</taxon>
        <taxon>Ochrophyta</taxon>
        <taxon>PX clade</taxon>
        <taxon>Phaeophyceae</taxon>
        <taxon>Ectocarpales</taxon>
        <taxon>Ectocarpaceae</taxon>
        <taxon>Ectocarpus</taxon>
    </lineage>
</organism>
<feature type="compositionally biased region" description="Basic and acidic residues" evidence="1">
    <location>
        <begin position="1"/>
        <end position="11"/>
    </location>
</feature>
<keyword evidence="4" id="KW-1185">Reference proteome</keyword>
<feature type="domain" description="25S rRNA (uridine-N(3))-methyltransferase BMT5-like" evidence="2">
    <location>
        <begin position="80"/>
        <end position="258"/>
    </location>
</feature>
<evidence type="ECO:0000256" key="1">
    <source>
        <dbReference type="SAM" id="MobiDB-lite"/>
    </source>
</evidence>
<feature type="compositionally biased region" description="Gly residues" evidence="1">
    <location>
        <begin position="345"/>
        <end position="360"/>
    </location>
</feature>
<dbReference type="GO" id="GO:0070042">
    <property type="term" value="F:rRNA (uridine-N3-)-methyltransferase activity"/>
    <property type="evidence" value="ECO:0007669"/>
    <property type="project" value="InterPro"/>
</dbReference>
<feature type="compositionally biased region" description="Basic residues" evidence="1">
    <location>
        <begin position="12"/>
        <end position="24"/>
    </location>
</feature>
<dbReference type="STRING" id="2880.D8LEE0"/>
<evidence type="ECO:0000259" key="2">
    <source>
        <dbReference type="Pfam" id="PF10354"/>
    </source>
</evidence>
<dbReference type="Pfam" id="PF10354">
    <property type="entry name" value="BMT5-like"/>
    <property type="match status" value="1"/>
</dbReference>
<dbReference type="GO" id="GO:0070475">
    <property type="term" value="P:rRNA base methylation"/>
    <property type="evidence" value="ECO:0007669"/>
    <property type="project" value="InterPro"/>
</dbReference>
<feature type="compositionally biased region" description="Low complexity" evidence="1">
    <location>
        <begin position="465"/>
        <end position="476"/>
    </location>
</feature>
<dbReference type="eggNOG" id="KOG4174">
    <property type="taxonomic scope" value="Eukaryota"/>
</dbReference>
<dbReference type="PANTHER" id="PTHR11538:SF26">
    <property type="entry name" value="FERREDOXIN-FOLD ANTICODON-BINDING DOMAIN-CONTAINING PROTEIN 1"/>
    <property type="match status" value="1"/>
</dbReference>
<dbReference type="PANTHER" id="PTHR11538">
    <property type="entry name" value="PHENYLALANYL-TRNA SYNTHETASE"/>
    <property type="match status" value="1"/>
</dbReference>
<dbReference type="InterPro" id="IPR019446">
    <property type="entry name" value="BMT5-like"/>
</dbReference>
<feature type="compositionally biased region" description="Acidic residues" evidence="1">
    <location>
        <begin position="320"/>
        <end position="338"/>
    </location>
</feature>
<feature type="region of interest" description="Disordered" evidence="1">
    <location>
        <begin position="1"/>
        <end position="24"/>
    </location>
</feature>
<protein>
    <recommendedName>
        <fullName evidence="2">25S rRNA (uridine-N(3))-methyltransferase BMT5-like domain-containing protein</fullName>
    </recommendedName>
</protein>
<evidence type="ECO:0000313" key="3">
    <source>
        <dbReference type="EMBL" id="CBN74226.1"/>
    </source>
</evidence>
<dbReference type="OrthoDB" id="273345at2759"/>
<feature type="compositionally biased region" description="Basic residues" evidence="1">
    <location>
        <begin position="398"/>
        <end position="407"/>
    </location>
</feature>
<accession>D8LEE0</accession>
<evidence type="ECO:0000313" key="4">
    <source>
        <dbReference type="Proteomes" id="UP000002630"/>
    </source>
</evidence>
<dbReference type="GO" id="GO:0005737">
    <property type="term" value="C:cytoplasm"/>
    <property type="evidence" value="ECO:0007669"/>
    <property type="project" value="TreeGrafter"/>
</dbReference>
<dbReference type="Proteomes" id="UP000002630">
    <property type="component" value="Unassembled WGS sequence"/>
</dbReference>
<feature type="compositionally biased region" description="Basic residues" evidence="1">
    <location>
        <begin position="498"/>
        <end position="518"/>
    </location>
</feature>
<dbReference type="EMBL" id="FN649760">
    <property type="protein sequence ID" value="CBN74226.1"/>
    <property type="molecule type" value="Genomic_DNA"/>
</dbReference>
<name>D8LEE0_ECTSI</name>
<reference evidence="3 4" key="1">
    <citation type="journal article" date="2010" name="Nature">
        <title>The Ectocarpus genome and the independent evolution of multicellularity in brown algae.</title>
        <authorList>
            <person name="Cock J.M."/>
            <person name="Sterck L."/>
            <person name="Rouze P."/>
            <person name="Scornet D."/>
            <person name="Allen A.E."/>
            <person name="Amoutzias G."/>
            <person name="Anthouard V."/>
            <person name="Artiguenave F."/>
            <person name="Aury J.M."/>
            <person name="Badger J.H."/>
            <person name="Beszteri B."/>
            <person name="Billiau K."/>
            <person name="Bonnet E."/>
            <person name="Bothwell J.H."/>
            <person name="Bowler C."/>
            <person name="Boyen C."/>
            <person name="Brownlee C."/>
            <person name="Carrano C.J."/>
            <person name="Charrier B."/>
            <person name="Cho G.Y."/>
            <person name="Coelho S.M."/>
            <person name="Collen J."/>
            <person name="Corre E."/>
            <person name="Da Silva C."/>
            <person name="Delage L."/>
            <person name="Delaroque N."/>
            <person name="Dittami S.M."/>
            <person name="Doulbeau S."/>
            <person name="Elias M."/>
            <person name="Farnham G."/>
            <person name="Gachon C.M."/>
            <person name="Gschloessl B."/>
            <person name="Heesch S."/>
            <person name="Jabbari K."/>
            <person name="Jubin C."/>
            <person name="Kawai H."/>
            <person name="Kimura K."/>
            <person name="Kloareg B."/>
            <person name="Kupper F.C."/>
            <person name="Lang D."/>
            <person name="Le Bail A."/>
            <person name="Leblanc C."/>
            <person name="Lerouge P."/>
            <person name="Lohr M."/>
            <person name="Lopez P.J."/>
            <person name="Martens C."/>
            <person name="Maumus F."/>
            <person name="Michel G."/>
            <person name="Miranda-Saavedra D."/>
            <person name="Morales J."/>
            <person name="Moreau H."/>
            <person name="Motomura T."/>
            <person name="Nagasato C."/>
            <person name="Napoli C.A."/>
            <person name="Nelson D.R."/>
            <person name="Nyvall-Collen P."/>
            <person name="Peters A.F."/>
            <person name="Pommier C."/>
            <person name="Potin P."/>
            <person name="Poulain J."/>
            <person name="Quesneville H."/>
            <person name="Read B."/>
            <person name="Rensing S.A."/>
            <person name="Ritter A."/>
            <person name="Rousvoal S."/>
            <person name="Samanta M."/>
            <person name="Samson G."/>
            <person name="Schroeder D.C."/>
            <person name="Segurens B."/>
            <person name="Strittmatter M."/>
            <person name="Tonon T."/>
            <person name="Tregear J.W."/>
            <person name="Valentin K."/>
            <person name="von Dassow P."/>
            <person name="Yamagishi T."/>
            <person name="Van de Peer Y."/>
            <person name="Wincker P."/>
        </authorList>
    </citation>
    <scope>NUCLEOTIDE SEQUENCE [LARGE SCALE GENOMIC DNA]</scope>
    <source>
        <strain evidence="4">Ec32 / CCAP1310/4</strain>
    </source>
</reference>